<dbReference type="EMBL" id="SRLO01000492">
    <property type="protein sequence ID" value="TNN54169.1"/>
    <property type="molecule type" value="Genomic_DNA"/>
</dbReference>
<feature type="compositionally biased region" description="Basic and acidic residues" evidence="1">
    <location>
        <begin position="66"/>
        <end position="90"/>
    </location>
</feature>
<comment type="caution">
    <text evidence="2">The sequence shown here is derived from an EMBL/GenBank/DDBJ whole genome shotgun (WGS) entry which is preliminary data.</text>
</comment>
<dbReference type="PROSITE" id="PS51257">
    <property type="entry name" value="PROKAR_LIPOPROTEIN"/>
    <property type="match status" value="1"/>
</dbReference>
<evidence type="ECO:0000313" key="2">
    <source>
        <dbReference type="EMBL" id="TNN54169.1"/>
    </source>
</evidence>
<protein>
    <submittedName>
        <fullName evidence="2">Uncharacterized protein</fullName>
    </submittedName>
</protein>
<dbReference type="AlphaFoldDB" id="A0A4Z2GLE9"/>
<name>A0A4Z2GLE9_9TELE</name>
<dbReference type="Proteomes" id="UP000314294">
    <property type="component" value="Unassembled WGS sequence"/>
</dbReference>
<sequence>MSRPISMWPMQWFTPSSGFPHSWATSMSAGCSPASCSASFRTVRMTARWCLAVSLGRNPEGTTGRRGQEVRRSGGQEARRSGGQEVRRSGGQEASPCRRGRTLPGGRDVGAPRVGEHLPVSDDPDADLIGAAFEADHDGHGG</sequence>
<organism evidence="2 3">
    <name type="scientific">Liparis tanakae</name>
    <name type="common">Tanaka's snailfish</name>
    <dbReference type="NCBI Taxonomy" id="230148"/>
    <lineage>
        <taxon>Eukaryota</taxon>
        <taxon>Metazoa</taxon>
        <taxon>Chordata</taxon>
        <taxon>Craniata</taxon>
        <taxon>Vertebrata</taxon>
        <taxon>Euteleostomi</taxon>
        <taxon>Actinopterygii</taxon>
        <taxon>Neopterygii</taxon>
        <taxon>Teleostei</taxon>
        <taxon>Neoteleostei</taxon>
        <taxon>Acanthomorphata</taxon>
        <taxon>Eupercaria</taxon>
        <taxon>Perciformes</taxon>
        <taxon>Cottioidei</taxon>
        <taxon>Cottales</taxon>
        <taxon>Liparidae</taxon>
        <taxon>Liparis</taxon>
    </lineage>
</organism>
<proteinExistence type="predicted"/>
<gene>
    <name evidence="2" type="ORF">EYF80_035597</name>
</gene>
<evidence type="ECO:0000313" key="3">
    <source>
        <dbReference type="Proteomes" id="UP000314294"/>
    </source>
</evidence>
<keyword evidence="3" id="KW-1185">Reference proteome</keyword>
<evidence type="ECO:0000256" key="1">
    <source>
        <dbReference type="SAM" id="MobiDB-lite"/>
    </source>
</evidence>
<accession>A0A4Z2GLE9</accession>
<reference evidence="2 3" key="1">
    <citation type="submission" date="2019-03" db="EMBL/GenBank/DDBJ databases">
        <title>First draft genome of Liparis tanakae, snailfish: a comprehensive survey of snailfish specific genes.</title>
        <authorList>
            <person name="Kim W."/>
            <person name="Song I."/>
            <person name="Jeong J.-H."/>
            <person name="Kim D."/>
            <person name="Kim S."/>
            <person name="Ryu S."/>
            <person name="Song J.Y."/>
            <person name="Lee S.K."/>
        </authorList>
    </citation>
    <scope>NUCLEOTIDE SEQUENCE [LARGE SCALE GENOMIC DNA]</scope>
    <source>
        <tissue evidence="2">Muscle</tissue>
    </source>
</reference>
<feature type="region of interest" description="Disordered" evidence="1">
    <location>
        <begin position="55"/>
        <end position="126"/>
    </location>
</feature>